<comment type="caution">
    <text evidence="1">The sequence shown here is derived from an EMBL/GenBank/DDBJ whole genome shotgun (WGS) entry which is preliminary data.</text>
</comment>
<proteinExistence type="predicted"/>
<evidence type="ECO:0000313" key="1">
    <source>
        <dbReference type="EMBL" id="GIX75251.1"/>
    </source>
</evidence>
<evidence type="ECO:0000313" key="2">
    <source>
        <dbReference type="Proteomes" id="UP001054837"/>
    </source>
</evidence>
<dbReference type="InterPro" id="IPR036397">
    <property type="entry name" value="RNaseH_sf"/>
</dbReference>
<keyword evidence="2" id="KW-1185">Reference proteome</keyword>
<accession>A0AAV4MV64</accession>
<dbReference type="GO" id="GO:0003676">
    <property type="term" value="F:nucleic acid binding"/>
    <property type="evidence" value="ECO:0007669"/>
    <property type="project" value="InterPro"/>
</dbReference>
<gene>
    <name evidence="1" type="ORF">CDAR_604661</name>
</gene>
<dbReference type="AlphaFoldDB" id="A0AAV4MV64"/>
<dbReference type="Proteomes" id="UP001054837">
    <property type="component" value="Unassembled WGS sequence"/>
</dbReference>
<protein>
    <submittedName>
        <fullName evidence="1">Mariner transposase</fullName>
    </submittedName>
</protein>
<organism evidence="1 2">
    <name type="scientific">Caerostris darwini</name>
    <dbReference type="NCBI Taxonomy" id="1538125"/>
    <lineage>
        <taxon>Eukaryota</taxon>
        <taxon>Metazoa</taxon>
        <taxon>Ecdysozoa</taxon>
        <taxon>Arthropoda</taxon>
        <taxon>Chelicerata</taxon>
        <taxon>Arachnida</taxon>
        <taxon>Araneae</taxon>
        <taxon>Araneomorphae</taxon>
        <taxon>Entelegynae</taxon>
        <taxon>Araneoidea</taxon>
        <taxon>Araneidae</taxon>
        <taxon>Caerostris</taxon>
    </lineage>
</organism>
<reference evidence="1 2" key="1">
    <citation type="submission" date="2021-06" db="EMBL/GenBank/DDBJ databases">
        <title>Caerostris darwini draft genome.</title>
        <authorList>
            <person name="Kono N."/>
            <person name="Arakawa K."/>
        </authorList>
    </citation>
    <scope>NUCLEOTIDE SEQUENCE [LARGE SCALE GENOMIC DNA]</scope>
</reference>
<dbReference type="EMBL" id="BPLQ01000813">
    <property type="protein sequence ID" value="GIX75251.1"/>
    <property type="molecule type" value="Genomic_DNA"/>
</dbReference>
<name>A0AAV4MV64_9ARAC</name>
<sequence length="159" mass="18656">MRATARIRNLKLVVPKARALSIRSWTPRHVATVPLENRKKINFEWYTSICLPEILVKYENRQCKIIIHHGNANSRTSAQTIQYLSSHLAYSPDLAPNDFFLLPYMKNKCGQRFSTPEAVDAFKLNVLEIPQSKWKMCYENRFKYMQKCIGNHGKHFEKQ</sequence>
<dbReference type="Gene3D" id="3.30.420.10">
    <property type="entry name" value="Ribonuclease H-like superfamily/Ribonuclease H"/>
    <property type="match status" value="1"/>
</dbReference>